<evidence type="ECO:0000313" key="6">
    <source>
        <dbReference type="Proteomes" id="UP001589627"/>
    </source>
</evidence>
<dbReference type="InterPro" id="IPR036271">
    <property type="entry name" value="Tet_transcr_reg_TetR-rel_C_sf"/>
</dbReference>
<evidence type="ECO:0000313" key="5">
    <source>
        <dbReference type="EMBL" id="MFB9834345.1"/>
    </source>
</evidence>
<dbReference type="SUPFAM" id="SSF46689">
    <property type="entry name" value="Homeodomain-like"/>
    <property type="match status" value="1"/>
</dbReference>
<dbReference type="Proteomes" id="UP001589627">
    <property type="component" value="Unassembled WGS sequence"/>
</dbReference>
<keyword evidence="2" id="KW-0805">Transcription regulation</keyword>
<dbReference type="Pfam" id="PF02909">
    <property type="entry name" value="TetR_C_1"/>
    <property type="match status" value="1"/>
</dbReference>
<gene>
    <name evidence="5" type="ORF">ACFFNX_19365</name>
</gene>
<keyword evidence="3" id="KW-0804">Transcription</keyword>
<dbReference type="PRINTS" id="PR00400">
    <property type="entry name" value="TETREPRESSOR"/>
</dbReference>
<evidence type="ECO:0000256" key="3">
    <source>
        <dbReference type="ARBA" id="ARBA00023163"/>
    </source>
</evidence>
<dbReference type="RefSeq" id="WP_378203768.1">
    <property type="nucleotide sequence ID" value="NZ_JBHLZP010000134.1"/>
</dbReference>
<keyword evidence="1" id="KW-0678">Repressor</keyword>
<dbReference type="InterPro" id="IPR004111">
    <property type="entry name" value="Repressor_TetR_C"/>
</dbReference>
<evidence type="ECO:0000256" key="2">
    <source>
        <dbReference type="ARBA" id="ARBA00023015"/>
    </source>
</evidence>
<evidence type="ECO:0000256" key="1">
    <source>
        <dbReference type="ARBA" id="ARBA00022491"/>
    </source>
</evidence>
<accession>A0ABV5YH24</accession>
<dbReference type="Gene3D" id="1.10.357.10">
    <property type="entry name" value="Tetracycline Repressor, domain 2"/>
    <property type="match status" value="1"/>
</dbReference>
<feature type="domain" description="Tetracycline repressor TetR C-terminal" evidence="4">
    <location>
        <begin position="73"/>
        <end position="200"/>
    </location>
</feature>
<organism evidence="5 6">
    <name type="scientific">Actinoallomurus acaciae</name>
    <dbReference type="NCBI Taxonomy" id="502577"/>
    <lineage>
        <taxon>Bacteria</taxon>
        <taxon>Bacillati</taxon>
        <taxon>Actinomycetota</taxon>
        <taxon>Actinomycetes</taxon>
        <taxon>Streptosporangiales</taxon>
        <taxon>Thermomonosporaceae</taxon>
        <taxon>Actinoallomurus</taxon>
    </lineage>
</organism>
<dbReference type="InterPro" id="IPR009057">
    <property type="entry name" value="Homeodomain-like_sf"/>
</dbReference>
<protein>
    <submittedName>
        <fullName evidence="5">TetR/AcrR family transcriptional regulator C-terminal domain-containing protein</fullName>
    </submittedName>
</protein>
<proteinExistence type="predicted"/>
<dbReference type="EMBL" id="JBHLZP010000134">
    <property type="protein sequence ID" value="MFB9834345.1"/>
    <property type="molecule type" value="Genomic_DNA"/>
</dbReference>
<evidence type="ECO:0000259" key="4">
    <source>
        <dbReference type="Pfam" id="PF02909"/>
    </source>
</evidence>
<name>A0ABV5YH24_9ACTN</name>
<comment type="caution">
    <text evidence="5">The sequence shown here is derived from an EMBL/GenBank/DDBJ whole genome shotgun (WGS) entry which is preliminary data.</text>
</comment>
<sequence length="207" mass="22575">MPRPSKPLLSREIIANAALEMTSETGGFTVPGLARRLNVRQSSLYNHVSGRAEIIELIRRQLHEAMAVRVDVTDDWPDVIRHIASAQRSSMAKHPWLIPLLATSPADLDAAITTVENFATVLCRAGFSDRDVVLVIAMIDIVTIGASLDLASPEDIYPAEVLAEATTLARVMRSSPPGASRADAAFEFTIEIIIEAMRARLRRPNPG</sequence>
<reference evidence="5 6" key="1">
    <citation type="submission" date="2024-09" db="EMBL/GenBank/DDBJ databases">
        <authorList>
            <person name="Sun Q."/>
            <person name="Mori K."/>
        </authorList>
    </citation>
    <scope>NUCLEOTIDE SEQUENCE [LARGE SCALE GENOMIC DNA]</scope>
    <source>
        <strain evidence="5 6">TBRC 0563</strain>
    </source>
</reference>
<keyword evidence="6" id="KW-1185">Reference proteome</keyword>
<dbReference type="InterPro" id="IPR003012">
    <property type="entry name" value="Tet_transcr_reg_TetR"/>
</dbReference>
<dbReference type="SUPFAM" id="SSF48498">
    <property type="entry name" value="Tetracyclin repressor-like, C-terminal domain"/>
    <property type="match status" value="1"/>
</dbReference>